<accession>A0A813BKA8</accession>
<keyword evidence="1" id="KW-0175">Coiled coil</keyword>
<gene>
    <name evidence="2" type="ORF">SNEC2469_LOCUS30889</name>
</gene>
<dbReference type="Proteomes" id="UP000601435">
    <property type="component" value="Unassembled WGS sequence"/>
</dbReference>
<dbReference type="SMART" id="SM00028">
    <property type="entry name" value="TPR"/>
    <property type="match status" value="5"/>
</dbReference>
<dbReference type="InterPro" id="IPR011990">
    <property type="entry name" value="TPR-like_helical_dom_sf"/>
</dbReference>
<keyword evidence="3" id="KW-1185">Reference proteome</keyword>
<evidence type="ECO:0000313" key="2">
    <source>
        <dbReference type="EMBL" id="CAE7909103.1"/>
    </source>
</evidence>
<protein>
    <recommendedName>
        <fullName evidence="4">Nephrocystin-3</fullName>
    </recommendedName>
</protein>
<evidence type="ECO:0000313" key="3">
    <source>
        <dbReference type="Proteomes" id="UP000601435"/>
    </source>
</evidence>
<dbReference type="InterPro" id="IPR019734">
    <property type="entry name" value="TPR_rpt"/>
</dbReference>
<dbReference type="SUPFAM" id="SSF48452">
    <property type="entry name" value="TPR-like"/>
    <property type="match status" value="1"/>
</dbReference>
<feature type="coiled-coil region" evidence="1">
    <location>
        <begin position="39"/>
        <end position="66"/>
    </location>
</feature>
<name>A0A813BKA8_9DINO</name>
<sequence length="675" mass="72424">MTSEDVPDPYAVLLQQEQSKADPVAKAKDIQRLLSTLQVLVLEQQLQSEKEKVAELEKRLQQGNSQAPEACGRRHASPEDLGVSVLYLCSFVQELESQGLPASSSLQDAQAQIKQRIDDATRQGGEAAASYVSLLEGGEDTGPATHYLCCASTASLCDLVDALKSHCEDAGLQMGSTYVWPLGSWCDLSAEQTSVESASRMRRIGRVWLLLPPCDIASFTGSSSCLSELKLATSLEKEGLEVRLLASPQQVQELGKVVSEGGCTPEWQSWAGLNLDQALHRRLRCWVGTLAEGWLRRKLLEGSLAEDSSPAWACDAVGWLLREVSLHQKAESLLQDGLQLALSGDRSALLSSPGTGPGRRCTELRQSYEATRRAHEQMGTLETATGIQLLESIGAVRWSAGDATGAADALQEALRIRRVNRSIESAEGAMLLRNLGIILRMRGDLDGGLEALAEAKRIRECTGSLFGADGVVLLLNLAFARADRGDHKSALEAFEEATTLLGAGSACSCESHEDEALPEPLENTPCGASLFAAIGVSRGNCGNQAGALSAYKHAELIRQRTKTLRTPAGAVLCRNQGVALLALDDAKASLKKFLESKEIREQTGCLVGPAGANLLGSLAWSRVQCGDLGKSIEDCLEAHDLHKKAGTLHTPGGRAVVEMMRSLERRASAGRQDER</sequence>
<evidence type="ECO:0008006" key="4">
    <source>
        <dbReference type="Google" id="ProtNLM"/>
    </source>
</evidence>
<proteinExistence type="predicted"/>
<dbReference type="OrthoDB" id="439709at2759"/>
<comment type="caution">
    <text evidence="2">The sequence shown here is derived from an EMBL/GenBank/DDBJ whole genome shotgun (WGS) entry which is preliminary data.</text>
</comment>
<dbReference type="EMBL" id="CAJNJA010073252">
    <property type="protein sequence ID" value="CAE7909103.1"/>
    <property type="molecule type" value="Genomic_DNA"/>
</dbReference>
<dbReference type="AlphaFoldDB" id="A0A813BKA8"/>
<evidence type="ECO:0000256" key="1">
    <source>
        <dbReference type="SAM" id="Coils"/>
    </source>
</evidence>
<dbReference type="Gene3D" id="1.25.40.10">
    <property type="entry name" value="Tetratricopeptide repeat domain"/>
    <property type="match status" value="1"/>
</dbReference>
<reference evidence="2" key="1">
    <citation type="submission" date="2021-02" db="EMBL/GenBank/DDBJ databases">
        <authorList>
            <person name="Dougan E. K."/>
            <person name="Rhodes N."/>
            <person name="Thang M."/>
            <person name="Chan C."/>
        </authorList>
    </citation>
    <scope>NUCLEOTIDE SEQUENCE</scope>
</reference>
<organism evidence="2 3">
    <name type="scientific">Symbiodinium necroappetens</name>
    <dbReference type="NCBI Taxonomy" id="1628268"/>
    <lineage>
        <taxon>Eukaryota</taxon>
        <taxon>Sar</taxon>
        <taxon>Alveolata</taxon>
        <taxon>Dinophyceae</taxon>
        <taxon>Suessiales</taxon>
        <taxon>Symbiodiniaceae</taxon>
        <taxon>Symbiodinium</taxon>
    </lineage>
</organism>